<evidence type="ECO:0000256" key="1">
    <source>
        <dbReference type="ARBA" id="ARBA00000677"/>
    </source>
</evidence>
<feature type="transmembrane region" description="Helical" evidence="6">
    <location>
        <begin position="20"/>
        <end position="39"/>
    </location>
</feature>
<dbReference type="EC" id="3.4.21.89" evidence="4 6"/>
<keyword evidence="6" id="KW-1133">Transmembrane helix</keyword>
<dbReference type="InterPro" id="IPR019757">
    <property type="entry name" value="Pept_S26A_signal_pept_1_Lys-AS"/>
</dbReference>
<dbReference type="PROSITE" id="PS00760">
    <property type="entry name" value="SPASE_I_2"/>
    <property type="match status" value="1"/>
</dbReference>
<sequence>MISFQRRYQENTKLLTVCKWIADLLIVILLAYTLTLFLCDRTTISGNSMQPAIENEDTVLLNRIAYSFHGPKRYSIIAFHPNGVKTSKIYVKRVIGLPGETIQIHDGKVYINGSVLEDDVSEDDILTAGLAAGELTLGENEYFVLGDNRNNSEDSRFANVGVVKKDDIVGSVWFIASPMKRMRLL</sequence>
<dbReference type="Proteomes" id="UP001546774">
    <property type="component" value="Unassembled WGS sequence"/>
</dbReference>
<evidence type="ECO:0000313" key="9">
    <source>
        <dbReference type="Proteomes" id="UP001546774"/>
    </source>
</evidence>
<dbReference type="InterPro" id="IPR000223">
    <property type="entry name" value="Pept_S26A_signal_pept_1"/>
</dbReference>
<dbReference type="Pfam" id="PF10502">
    <property type="entry name" value="Peptidase_S26"/>
    <property type="match status" value="1"/>
</dbReference>
<dbReference type="PANTHER" id="PTHR43390">
    <property type="entry name" value="SIGNAL PEPTIDASE I"/>
    <property type="match status" value="1"/>
</dbReference>
<dbReference type="Gene3D" id="2.10.109.10">
    <property type="entry name" value="Umud Fragment, subunit A"/>
    <property type="match status" value="1"/>
</dbReference>
<feature type="domain" description="Peptidase S26" evidence="7">
    <location>
        <begin position="19"/>
        <end position="175"/>
    </location>
</feature>
<dbReference type="PROSITE" id="PS00761">
    <property type="entry name" value="SPASE_I_3"/>
    <property type="match status" value="1"/>
</dbReference>
<evidence type="ECO:0000256" key="4">
    <source>
        <dbReference type="ARBA" id="ARBA00013208"/>
    </source>
</evidence>
<evidence type="ECO:0000259" key="7">
    <source>
        <dbReference type="Pfam" id="PF10502"/>
    </source>
</evidence>
<proteinExistence type="inferred from homology"/>
<dbReference type="CDD" id="cd06530">
    <property type="entry name" value="S26_SPase_I"/>
    <property type="match status" value="1"/>
</dbReference>
<keyword evidence="5 6" id="KW-0378">Hydrolase</keyword>
<dbReference type="SUPFAM" id="SSF51306">
    <property type="entry name" value="LexA/Signal peptidase"/>
    <property type="match status" value="1"/>
</dbReference>
<protein>
    <recommendedName>
        <fullName evidence="4 6">Signal peptidase I</fullName>
        <ecNumber evidence="4 6">3.4.21.89</ecNumber>
    </recommendedName>
</protein>
<dbReference type="InterPro" id="IPR036286">
    <property type="entry name" value="LexA/Signal_pep-like_sf"/>
</dbReference>
<evidence type="ECO:0000256" key="2">
    <source>
        <dbReference type="ARBA" id="ARBA00004401"/>
    </source>
</evidence>
<keyword evidence="6" id="KW-0645">Protease</keyword>
<dbReference type="PRINTS" id="PR00727">
    <property type="entry name" value="LEADERPTASE"/>
</dbReference>
<organism evidence="8 9">
    <name type="scientific">Lachnospira intestinalis</name>
    <dbReference type="NCBI Taxonomy" id="3133158"/>
    <lineage>
        <taxon>Bacteria</taxon>
        <taxon>Bacillati</taxon>
        <taxon>Bacillota</taxon>
        <taxon>Clostridia</taxon>
        <taxon>Lachnospirales</taxon>
        <taxon>Lachnospiraceae</taxon>
        <taxon>Lachnospira</taxon>
    </lineage>
</organism>
<comment type="catalytic activity">
    <reaction evidence="1 6">
        <text>Cleavage of hydrophobic, N-terminal signal or leader sequences from secreted and periplasmic proteins.</text>
        <dbReference type="EC" id="3.4.21.89"/>
    </reaction>
</comment>
<reference evidence="8" key="1">
    <citation type="submission" date="2024-03" db="EMBL/GenBank/DDBJ databases">
        <title>Human intestinal bacterial collection.</title>
        <authorList>
            <person name="Pauvert C."/>
            <person name="Hitch T.C.A."/>
            <person name="Clavel T."/>
        </authorList>
    </citation>
    <scope>NUCLEOTIDE SEQUENCE [LARGE SCALE GENOMIC DNA]</scope>
    <source>
        <strain evidence="8">CLA-AA-H89B</strain>
    </source>
</reference>
<dbReference type="GO" id="GO:0009003">
    <property type="term" value="F:signal peptidase activity"/>
    <property type="evidence" value="ECO:0007669"/>
    <property type="project" value="UniProtKB-EC"/>
</dbReference>
<accession>A0ABV1H3E1</accession>
<evidence type="ECO:0000256" key="3">
    <source>
        <dbReference type="ARBA" id="ARBA00009370"/>
    </source>
</evidence>
<evidence type="ECO:0000313" key="8">
    <source>
        <dbReference type="EMBL" id="MEQ2554217.1"/>
    </source>
</evidence>
<dbReference type="InterPro" id="IPR019533">
    <property type="entry name" value="Peptidase_S26"/>
</dbReference>
<comment type="subcellular location">
    <subcellularLocation>
        <location evidence="2">Cell membrane</location>
        <topology evidence="2">Single-pass type II membrane protein</topology>
    </subcellularLocation>
    <subcellularLocation>
        <location evidence="6">Membrane</location>
        <topology evidence="6">Single-pass type II membrane protein</topology>
    </subcellularLocation>
</comment>
<dbReference type="InterPro" id="IPR019758">
    <property type="entry name" value="Pept_S26A_signal_pept_1_CS"/>
</dbReference>
<comment type="similarity">
    <text evidence="3 6">Belongs to the peptidase S26 family.</text>
</comment>
<dbReference type="NCBIfam" id="TIGR02227">
    <property type="entry name" value="sigpep_I_bact"/>
    <property type="match status" value="1"/>
</dbReference>
<dbReference type="PANTHER" id="PTHR43390:SF1">
    <property type="entry name" value="CHLOROPLAST PROCESSING PEPTIDASE"/>
    <property type="match status" value="1"/>
</dbReference>
<dbReference type="EMBL" id="JBBMFS010000002">
    <property type="protein sequence ID" value="MEQ2554217.1"/>
    <property type="molecule type" value="Genomic_DNA"/>
</dbReference>
<name>A0ABV1H3E1_9FIRM</name>
<comment type="caution">
    <text evidence="8">The sequence shown here is derived from an EMBL/GenBank/DDBJ whole genome shotgun (WGS) entry which is preliminary data.</text>
</comment>
<keyword evidence="6" id="KW-0472">Membrane</keyword>
<keyword evidence="9" id="KW-1185">Reference proteome</keyword>
<evidence type="ECO:0000256" key="6">
    <source>
        <dbReference type="RuleBase" id="RU362042"/>
    </source>
</evidence>
<gene>
    <name evidence="8" type="primary">lepB</name>
    <name evidence="8" type="ORF">WMO37_04185</name>
</gene>
<keyword evidence="6" id="KW-0812">Transmembrane</keyword>
<evidence type="ECO:0000256" key="5">
    <source>
        <dbReference type="ARBA" id="ARBA00022801"/>
    </source>
</evidence>